<proteinExistence type="predicted"/>
<name>A0A6J5MN87_9CAUD</name>
<accession>A0A6J5MN87</accession>
<sequence>MRYICCQPANDYYLWQVETVINNFMSHGINPNQIDIILGFTNEDLTKWRILQEHYPSIRFFFYKDTRENTSYIPAIYFNLMKQHLASNPALKDEVLFLHDSDIVFTGTPDYSKFEKDKVWYLSDTNSYINYDYIMQKGEDLLIDMCRIVGIDCLIPKLMNDHSGGAQYIVKGTDFNFWDKVEKDSISLYQYFINKEPYYVKKHEHDYPIQKWTAGMWSLLYNAWFFGHQTKVVKELDFGWSTSDISDSVKYKILHNAGVGDSNSGMFFKGEFTHKLPYNTYLDLDKNRSSYYYYNEVQKAGLNSPLL</sequence>
<dbReference type="EMBL" id="LR796495">
    <property type="protein sequence ID" value="CAB4148264.1"/>
    <property type="molecule type" value="Genomic_DNA"/>
</dbReference>
<organism evidence="1">
    <name type="scientific">uncultured Caudovirales phage</name>
    <dbReference type="NCBI Taxonomy" id="2100421"/>
    <lineage>
        <taxon>Viruses</taxon>
        <taxon>Duplodnaviria</taxon>
        <taxon>Heunggongvirae</taxon>
        <taxon>Uroviricota</taxon>
        <taxon>Caudoviricetes</taxon>
        <taxon>Peduoviridae</taxon>
        <taxon>Maltschvirus</taxon>
        <taxon>Maltschvirus maltsch</taxon>
    </lineage>
</organism>
<protein>
    <submittedName>
        <fullName evidence="1">Uncharacterized protein</fullName>
    </submittedName>
</protein>
<evidence type="ECO:0000313" key="1">
    <source>
        <dbReference type="EMBL" id="CAB4148264.1"/>
    </source>
</evidence>
<gene>
    <name evidence="1" type="ORF">UFOVP520_39</name>
</gene>
<reference evidence="1" key="1">
    <citation type="submission" date="2020-04" db="EMBL/GenBank/DDBJ databases">
        <authorList>
            <person name="Chiriac C."/>
            <person name="Salcher M."/>
            <person name="Ghai R."/>
            <person name="Kavagutti S V."/>
        </authorList>
    </citation>
    <scope>NUCLEOTIDE SEQUENCE</scope>
</reference>